<feature type="domain" description="Large ribosomal subunit protein eL19" evidence="5">
    <location>
        <begin position="1"/>
        <end position="143"/>
    </location>
</feature>
<dbReference type="InterPro" id="IPR015972">
    <property type="entry name" value="Ribosomal_eL19_dom1"/>
</dbReference>
<dbReference type="PANTHER" id="PTHR10722">
    <property type="entry name" value="60S RIBOSOMAL PROTEIN L19"/>
    <property type="match status" value="1"/>
</dbReference>
<dbReference type="Pfam" id="PF25476">
    <property type="entry name" value="Ribosomal_L19e_C"/>
    <property type="match status" value="1"/>
</dbReference>
<dbReference type="HOGENOM" id="CLU_083919_1_1_1"/>
<accession>T0MF50</accession>
<dbReference type="SMART" id="SM01416">
    <property type="entry name" value="Ribosomal_L19e"/>
    <property type="match status" value="1"/>
</dbReference>
<dbReference type="InterPro" id="IPR057260">
    <property type="entry name" value="Ribosomal_L19e_C"/>
</dbReference>
<dbReference type="Proteomes" id="UP000053780">
    <property type="component" value="Unassembled WGS sequence"/>
</dbReference>
<name>T0MF50_9MICR</name>
<proteinExistence type="inferred from homology"/>
<gene>
    <name evidence="6" type="ORF">NAPIS_ORF00718</name>
</gene>
<dbReference type="EMBL" id="KE647104">
    <property type="protein sequence ID" value="EQB61711.1"/>
    <property type="molecule type" value="Genomic_DNA"/>
</dbReference>
<comment type="similarity">
    <text evidence="1">Belongs to the eukaryotic ribosomal protein eL19 family.</text>
</comment>
<dbReference type="InterPro" id="IPR035970">
    <property type="entry name" value="60S_ribosomal_eL19_sf"/>
</dbReference>
<dbReference type="OrthoDB" id="5407653at2759"/>
<protein>
    <submittedName>
        <fullName evidence="6">60s ribosomal protein l19</fullName>
    </submittedName>
</protein>
<dbReference type="FunFam" id="1.10.1650.10:FF:000001">
    <property type="entry name" value="Ribosomal protein L19"/>
    <property type="match status" value="1"/>
</dbReference>
<dbReference type="GO" id="GO:0006412">
    <property type="term" value="P:translation"/>
    <property type="evidence" value="ECO:0007669"/>
    <property type="project" value="InterPro"/>
</dbReference>
<evidence type="ECO:0000313" key="7">
    <source>
        <dbReference type="Proteomes" id="UP000053780"/>
    </source>
</evidence>
<keyword evidence="7" id="KW-1185">Reference proteome</keyword>
<dbReference type="Pfam" id="PF01280">
    <property type="entry name" value="Ribosomal_L19e"/>
    <property type="match status" value="1"/>
</dbReference>
<evidence type="ECO:0000259" key="5">
    <source>
        <dbReference type="SMART" id="SM01416"/>
    </source>
</evidence>
<dbReference type="GO" id="GO:0022625">
    <property type="term" value="C:cytosolic large ribosomal subunit"/>
    <property type="evidence" value="ECO:0007669"/>
    <property type="project" value="InterPro"/>
</dbReference>
<reference evidence="6 7" key="1">
    <citation type="journal article" date="2013" name="BMC Genomics">
        <title>Genome sequencing and comparative genomics of honey bee microsporidia, Nosema apis reveal novel insights into host-parasite interactions.</title>
        <authorList>
            <person name="Chen Yp."/>
            <person name="Pettis J.S."/>
            <person name="Zhao Y."/>
            <person name="Liu X."/>
            <person name="Tallon L.J."/>
            <person name="Sadzewicz L.D."/>
            <person name="Li R."/>
            <person name="Zheng H."/>
            <person name="Huang S."/>
            <person name="Zhang X."/>
            <person name="Hamilton M.C."/>
            <person name="Pernal S.F."/>
            <person name="Melathopoulos A.P."/>
            <person name="Yan X."/>
            <person name="Evans J.D."/>
        </authorList>
    </citation>
    <scope>NUCLEOTIDE SEQUENCE [LARGE SCALE GENOMIC DNA]</scope>
    <source>
        <strain evidence="6 7">BRL 01</strain>
    </source>
</reference>
<dbReference type="NCBIfam" id="NF006343">
    <property type="entry name" value="PRK08570.1"/>
    <property type="match status" value="1"/>
</dbReference>
<keyword evidence="4" id="KW-0175">Coiled coil</keyword>
<keyword evidence="2 6" id="KW-0689">Ribosomal protein</keyword>
<feature type="coiled-coil region" evidence="4">
    <location>
        <begin position="135"/>
        <end position="162"/>
    </location>
</feature>
<evidence type="ECO:0000313" key="6">
    <source>
        <dbReference type="EMBL" id="EQB61711.1"/>
    </source>
</evidence>
<dbReference type="SUPFAM" id="SSF48140">
    <property type="entry name" value="Ribosomal protein L19 (L19e)"/>
    <property type="match status" value="1"/>
</dbReference>
<evidence type="ECO:0000256" key="3">
    <source>
        <dbReference type="ARBA" id="ARBA00023274"/>
    </source>
</evidence>
<dbReference type="Gene3D" id="1.10.1200.240">
    <property type="match status" value="1"/>
</dbReference>
<evidence type="ECO:0000256" key="1">
    <source>
        <dbReference type="ARBA" id="ARBA00011082"/>
    </source>
</evidence>
<dbReference type="InterPro" id="IPR057259">
    <property type="entry name" value="Ribosomal_L19e"/>
</dbReference>
<organism evidence="6 7">
    <name type="scientific">Vairimorpha apis BRL 01</name>
    <dbReference type="NCBI Taxonomy" id="1037528"/>
    <lineage>
        <taxon>Eukaryota</taxon>
        <taxon>Fungi</taxon>
        <taxon>Fungi incertae sedis</taxon>
        <taxon>Microsporidia</taxon>
        <taxon>Nosematidae</taxon>
        <taxon>Vairimorpha</taxon>
    </lineage>
</organism>
<dbReference type="Gene3D" id="1.10.1650.10">
    <property type="match status" value="1"/>
</dbReference>
<evidence type="ECO:0000256" key="4">
    <source>
        <dbReference type="SAM" id="Coils"/>
    </source>
</evidence>
<dbReference type="GO" id="GO:0003723">
    <property type="term" value="F:RNA binding"/>
    <property type="evidence" value="ECO:0007669"/>
    <property type="project" value="InterPro"/>
</dbReference>
<dbReference type="InterPro" id="IPR000196">
    <property type="entry name" value="Ribosomal_eL19_dom"/>
</dbReference>
<dbReference type="InterPro" id="IPR039547">
    <property type="entry name" value="Ribosomal_eL19"/>
</dbReference>
<keyword evidence="3" id="KW-0687">Ribonucleoprotein</keyword>
<evidence type="ECO:0000256" key="2">
    <source>
        <dbReference type="ARBA" id="ARBA00022980"/>
    </source>
</evidence>
<dbReference type="GO" id="GO:0003735">
    <property type="term" value="F:structural constituent of ribosome"/>
    <property type="evidence" value="ECO:0007669"/>
    <property type="project" value="InterPro"/>
</dbReference>
<dbReference type="AlphaFoldDB" id="T0MF50"/>
<sequence>MDKARTLASKVLNCGKNKIWLDPSEKEKINQVNTREQVRTLIEDNVIIKKLDKHNSKGRSRILKEAMSKGRHMGLGKRLGTANARLNKKSLWIKKIRVMRKNLKEMKDNGKITAEEYQLFRKRAKGNLFKNSVTMKDHILKKQAAEQRVRELEEQAKALKVKKE</sequence>
<dbReference type="VEuPathDB" id="MicrosporidiaDB:NAPIS_ORF00718"/>